<evidence type="ECO:0000259" key="8">
    <source>
        <dbReference type="PROSITE" id="PS50013"/>
    </source>
</evidence>
<dbReference type="Gene3D" id="3.40.50.10810">
    <property type="entry name" value="Tandem AAA-ATPase domain"/>
    <property type="match status" value="1"/>
</dbReference>
<feature type="domain" description="Chromo" evidence="8">
    <location>
        <begin position="510"/>
        <end position="572"/>
    </location>
</feature>
<dbReference type="GO" id="GO:0042393">
    <property type="term" value="F:histone binding"/>
    <property type="evidence" value="ECO:0007669"/>
    <property type="project" value="TreeGrafter"/>
</dbReference>
<protein>
    <submittedName>
        <fullName evidence="11">Chromo-helicase DNA-binding</fullName>
    </submittedName>
</protein>
<evidence type="ECO:0000256" key="5">
    <source>
        <dbReference type="ARBA" id="ARBA00022840"/>
    </source>
</evidence>
<dbReference type="GO" id="GO:0003682">
    <property type="term" value="F:chromatin binding"/>
    <property type="evidence" value="ECO:0007669"/>
    <property type="project" value="TreeGrafter"/>
</dbReference>
<dbReference type="GO" id="GO:0140658">
    <property type="term" value="F:ATP-dependent chromatin remodeler activity"/>
    <property type="evidence" value="ECO:0007669"/>
    <property type="project" value="TreeGrafter"/>
</dbReference>
<feature type="compositionally biased region" description="Polar residues" evidence="7">
    <location>
        <begin position="421"/>
        <end position="442"/>
    </location>
</feature>
<dbReference type="GO" id="GO:0005524">
    <property type="term" value="F:ATP binding"/>
    <property type="evidence" value="ECO:0007669"/>
    <property type="project" value="UniProtKB-KW"/>
</dbReference>
<dbReference type="Gene3D" id="3.40.50.300">
    <property type="entry name" value="P-loop containing nucleotide triphosphate hydrolases"/>
    <property type="match status" value="1"/>
</dbReference>
<dbReference type="InterPro" id="IPR027417">
    <property type="entry name" value="P-loop_NTPase"/>
</dbReference>
<feature type="region of interest" description="Disordered" evidence="7">
    <location>
        <begin position="71"/>
        <end position="112"/>
    </location>
</feature>
<evidence type="ECO:0000259" key="9">
    <source>
        <dbReference type="PROSITE" id="PS51192"/>
    </source>
</evidence>
<dbReference type="Gene3D" id="2.40.50.40">
    <property type="match status" value="2"/>
</dbReference>
<dbReference type="EMBL" id="BLIY01000009">
    <property type="protein sequence ID" value="GFE54089.1"/>
    <property type="molecule type" value="Genomic_DNA"/>
</dbReference>
<feature type="compositionally biased region" description="Low complexity" evidence="7">
    <location>
        <begin position="232"/>
        <end position="252"/>
    </location>
</feature>
<dbReference type="InterPro" id="IPR001650">
    <property type="entry name" value="Helicase_C-like"/>
</dbReference>
<feature type="region of interest" description="Disordered" evidence="7">
    <location>
        <begin position="317"/>
        <end position="340"/>
    </location>
</feature>
<feature type="compositionally biased region" description="Polar residues" evidence="7">
    <location>
        <begin position="1"/>
        <end position="15"/>
    </location>
</feature>
<evidence type="ECO:0000256" key="7">
    <source>
        <dbReference type="SAM" id="MobiDB-lite"/>
    </source>
</evidence>
<dbReference type="GO" id="GO:0000785">
    <property type="term" value="C:chromatin"/>
    <property type="evidence" value="ECO:0007669"/>
    <property type="project" value="TreeGrafter"/>
</dbReference>
<dbReference type="CDD" id="cd18793">
    <property type="entry name" value="SF2_C_SNF"/>
    <property type="match status" value="1"/>
</dbReference>
<dbReference type="GO" id="GO:0003677">
    <property type="term" value="F:DNA binding"/>
    <property type="evidence" value="ECO:0007669"/>
    <property type="project" value="UniProtKB-KW"/>
</dbReference>
<reference evidence="11" key="1">
    <citation type="submission" date="2019-12" db="EMBL/GenBank/DDBJ databases">
        <title>Genome sequence of Babesia ovis.</title>
        <authorList>
            <person name="Yamagishi J."/>
            <person name="Sevinc F."/>
            <person name="Xuan X."/>
        </authorList>
    </citation>
    <scope>NUCLEOTIDE SEQUENCE</scope>
    <source>
        <strain evidence="11">Selcuk</strain>
    </source>
</reference>
<evidence type="ECO:0000256" key="6">
    <source>
        <dbReference type="ARBA" id="ARBA00023242"/>
    </source>
</evidence>
<dbReference type="GO" id="GO:0034728">
    <property type="term" value="P:nucleosome organization"/>
    <property type="evidence" value="ECO:0007669"/>
    <property type="project" value="TreeGrafter"/>
</dbReference>
<feature type="compositionally biased region" description="Basic residues" evidence="7">
    <location>
        <begin position="321"/>
        <end position="330"/>
    </location>
</feature>
<keyword evidence="3" id="KW-0547">Nucleotide-binding</keyword>
<comment type="subcellular location">
    <subcellularLocation>
        <location evidence="1">Nucleus</location>
    </subcellularLocation>
</comment>
<dbReference type="SMART" id="SM00490">
    <property type="entry name" value="HELICc"/>
    <property type="match status" value="1"/>
</dbReference>
<keyword evidence="11" id="KW-0238">DNA-binding</keyword>
<keyword evidence="12" id="KW-1185">Reference proteome</keyword>
<evidence type="ECO:0000256" key="3">
    <source>
        <dbReference type="ARBA" id="ARBA00022741"/>
    </source>
</evidence>
<evidence type="ECO:0000313" key="11">
    <source>
        <dbReference type="EMBL" id="GFE54089.1"/>
    </source>
</evidence>
<keyword evidence="2" id="KW-0677">Repeat</keyword>
<feature type="region of interest" description="Disordered" evidence="7">
    <location>
        <begin position="187"/>
        <end position="258"/>
    </location>
</feature>
<feature type="compositionally biased region" description="Basic and acidic residues" evidence="7">
    <location>
        <begin position="1318"/>
        <end position="1337"/>
    </location>
</feature>
<dbReference type="InterPro" id="IPR000953">
    <property type="entry name" value="Chromo/chromo_shadow_dom"/>
</dbReference>
<dbReference type="PROSITE" id="PS51194">
    <property type="entry name" value="HELICASE_CTER"/>
    <property type="match status" value="1"/>
</dbReference>
<proteinExistence type="predicted"/>
<dbReference type="PANTHER" id="PTHR45623:SF14">
    <property type="entry name" value="CHROMODOMAIN-HELICASE-DNA-BINDING PROTEIN 1"/>
    <property type="match status" value="1"/>
</dbReference>
<dbReference type="GO" id="GO:0005634">
    <property type="term" value="C:nucleus"/>
    <property type="evidence" value="ECO:0007669"/>
    <property type="project" value="UniProtKB-SubCell"/>
</dbReference>
<dbReference type="Proteomes" id="UP001057455">
    <property type="component" value="Unassembled WGS sequence"/>
</dbReference>
<feature type="region of interest" description="Disordered" evidence="7">
    <location>
        <begin position="1"/>
        <end position="52"/>
    </location>
</feature>
<dbReference type="Pfam" id="PF00271">
    <property type="entry name" value="Helicase_C"/>
    <property type="match status" value="1"/>
</dbReference>
<gene>
    <name evidence="11" type="ORF">BaOVIS_014930</name>
</gene>
<feature type="domain" description="Chromo" evidence="8">
    <location>
        <begin position="597"/>
        <end position="652"/>
    </location>
</feature>
<feature type="region of interest" description="Disordered" evidence="7">
    <location>
        <begin position="394"/>
        <end position="461"/>
    </location>
</feature>
<dbReference type="InterPro" id="IPR000330">
    <property type="entry name" value="SNF2_N"/>
</dbReference>
<feature type="compositionally biased region" description="Basic and acidic residues" evidence="7">
    <location>
        <begin position="187"/>
        <end position="210"/>
    </location>
</feature>
<feature type="compositionally biased region" description="Polar residues" evidence="7">
    <location>
        <begin position="40"/>
        <end position="51"/>
    </location>
</feature>
<feature type="domain" description="Helicase ATP-binding" evidence="9">
    <location>
        <begin position="705"/>
        <end position="881"/>
    </location>
</feature>
<dbReference type="InterPro" id="IPR023780">
    <property type="entry name" value="Chromo_domain"/>
</dbReference>
<feature type="region of interest" description="Disordered" evidence="7">
    <location>
        <begin position="482"/>
        <end position="510"/>
    </location>
</feature>
<name>A0A9W5WUP9_BABOV</name>
<dbReference type="SMART" id="SM00487">
    <property type="entry name" value="DEXDc"/>
    <property type="match status" value="1"/>
</dbReference>
<dbReference type="InterPro" id="IPR014001">
    <property type="entry name" value="Helicase_ATP-bd"/>
</dbReference>
<dbReference type="InterPro" id="IPR016197">
    <property type="entry name" value="Chromo-like_dom_sf"/>
</dbReference>
<keyword evidence="5" id="KW-0067">ATP-binding</keyword>
<keyword evidence="6" id="KW-0539">Nucleus</keyword>
<dbReference type="GO" id="GO:0016887">
    <property type="term" value="F:ATP hydrolysis activity"/>
    <property type="evidence" value="ECO:0007669"/>
    <property type="project" value="TreeGrafter"/>
</dbReference>
<dbReference type="InterPro" id="IPR049730">
    <property type="entry name" value="SNF2/RAD54-like_C"/>
</dbReference>
<feature type="compositionally biased region" description="Acidic residues" evidence="7">
    <location>
        <begin position="445"/>
        <end position="457"/>
    </location>
</feature>
<dbReference type="Pfam" id="PF00385">
    <property type="entry name" value="Chromo"/>
    <property type="match status" value="2"/>
</dbReference>
<feature type="compositionally biased region" description="Acidic residues" evidence="7">
    <location>
        <begin position="488"/>
        <end position="499"/>
    </location>
</feature>
<evidence type="ECO:0000256" key="4">
    <source>
        <dbReference type="ARBA" id="ARBA00022801"/>
    </source>
</evidence>
<evidence type="ECO:0000313" key="12">
    <source>
        <dbReference type="Proteomes" id="UP001057455"/>
    </source>
</evidence>
<dbReference type="OrthoDB" id="5857104at2759"/>
<dbReference type="Pfam" id="PF00176">
    <property type="entry name" value="SNF2-rel_dom"/>
    <property type="match status" value="1"/>
</dbReference>
<evidence type="ECO:0000256" key="2">
    <source>
        <dbReference type="ARBA" id="ARBA00022737"/>
    </source>
</evidence>
<sequence>MDPNADNIQQPTQGLPQGHEPVKTEVKLESSPVFKPPTVKPNQPQNFQQGDPKQAYYQQQMMYARMMGQMHPQHMVQQQGQPQVTQSQQMQQAQPQQMSQPQQMQQGHGMAYPNMMRPQAGMQQQHTQGAGWYYPMNMYNQQVMSGGQVMHPQMMMNNQAAMMSKFMPQYNAYINRVQQNSAEIKTERPVVQPEVKKEESEENGQKRAMDEYPSGVKTEDINGDAAKVSGEQQQMTQQPQQQPQMGQQQQPQGAGGAFPMRYGMQAPYGYGMNMPVNPMMFYQQQNRLLVGNAIEGIPALRMANSRFQNVTQMLDALAQQPKKKQQRRAPSKYGQDDGDFKSVVNDYFNADGRNDNSDDEFLVGRSVRDIDPGSIRRSGRTRTKNSLYAEYTESDADAWEEPSVRAMPSVPKPPRKRREMSTQNRRVQQRSTANPYSKNNYVTYEDSEDEESPDEFADAVGDVDPASVLLRNRKRRVNYAEMEHEPWSGEEDDEDEDEERQQNVQQDTQGGIDRIIDHRVNEEGVTEYLIKWQGYAHIHNTWDVYDTLKEYVGIKRLDNYIKKMKQREERARYMTPDEIEYENIDMELQRRIDEDALKAERIVTHYLDKENNVNYYMVKWRSCTYDQCTYEEEQVMIDHGFDHLLKAFHEREDRICGEAARKMPWNTHSLSLTKFEPYHETPTYLANHETRKLRDYQLIGVNWIVNRMKRGLSVLLADEMGLGKTVQTITLIGHFLYKEGLIGPYLVIVPQSTIDNWMREFETWLPQANVVCYYGNAKAREIIRTYELGRVHVQGKGERYRCDVCVTTPSIINAPMDLEFLRRISWQLMVVDEAHQLKNRNSKRFVELRQFMADYKLLLSGTPLHNNLEELWTLLHFINPQIYPYYEEFRRRYADVENSAAIGENKQKQLLALQQELHEMVLRRVKKDVEKSLPNKVERILRVELSPMQVEWYRNILTRNYDQLAKNSGGSRSSLQNICMELKKVCNHPFLCYEPEDRQAWLHGLVYGSGKICLLEKLLVRLKERGHRVLIFSQMVRMLNIISEYLTMRGFKHQRLDGTMGREVRKKAMDHFNDPNSDDFCFLLSTKAGGLGINLTTADTVIIYDSDWNPQNDLQAEARAHRIGQTKTVQIYRLVTKDSIEQTILERAKTKMVLDALVVQGLNKKSNAVVLEDGGSKCGFSREELAKILKFGASKLWSKDKNNALEKVPGEENLDIDLDKVLEEAEVTNDDEGLASDLLSTYTNITEFRYEPPEEQSEINSENNKEFWDATIPLEERVKLKKKKEEELMVLGPRRTRNKDLGGMDNEDFSDDETDVDFQPKREIKSWDGAETPGDKKVGKRRGPKRSRKVILTVKDKVKIYRSLGKFGVPEMRLKEIHEDTKLSKVDPRVILNECQNLIDMCKTKITEMKFDENGELILDSVPGKKRSTRSLRTFELGDVKIAPLEFIEKLKLLECLEDWGRQQAGPGWATSDKPLELPTEVVEQFSDVKEPWTMEDCVNMLKLIHIHGYGYWTLYCNDKNLCVGALEGMKHEKAKLKAQKLLKALYDVRHHLVKSKLPDIPLKIGMPPPTYKKNHKIEELLVDDDSVVGKDEDDENSVEMLLTMGKPLKREHYAAAVKWSLRAGRERLKRLKLLKEQDPQGPEFLKEVEDSLPDLRSLINTAVGQCKDPTTGQKLKAACWRFVSKFTMLPLEELEKDVQ</sequence>
<feature type="compositionally biased region" description="Low complexity" evidence="7">
    <location>
        <begin position="71"/>
        <end position="111"/>
    </location>
</feature>
<evidence type="ECO:0000256" key="1">
    <source>
        <dbReference type="ARBA" id="ARBA00004123"/>
    </source>
</evidence>
<dbReference type="InterPro" id="IPR038718">
    <property type="entry name" value="SNF2-like_sf"/>
</dbReference>
<dbReference type="PROSITE" id="PS50013">
    <property type="entry name" value="CHROMO_2"/>
    <property type="match status" value="2"/>
</dbReference>
<accession>A0A9W5WUP9</accession>
<feature type="domain" description="Helicase C-terminal" evidence="10">
    <location>
        <begin position="1014"/>
        <end position="1170"/>
    </location>
</feature>
<feature type="compositionally biased region" description="Acidic residues" evidence="7">
    <location>
        <begin position="1305"/>
        <end position="1316"/>
    </location>
</feature>
<organism evidence="11 12">
    <name type="scientific">Babesia ovis</name>
    <dbReference type="NCBI Taxonomy" id="5869"/>
    <lineage>
        <taxon>Eukaryota</taxon>
        <taxon>Sar</taxon>
        <taxon>Alveolata</taxon>
        <taxon>Apicomplexa</taxon>
        <taxon>Aconoidasida</taxon>
        <taxon>Piroplasmida</taxon>
        <taxon>Babesiidae</taxon>
        <taxon>Babesia</taxon>
    </lineage>
</organism>
<keyword evidence="4" id="KW-0378">Hydrolase</keyword>
<dbReference type="SUPFAM" id="SSF54160">
    <property type="entry name" value="Chromo domain-like"/>
    <property type="match status" value="2"/>
</dbReference>
<dbReference type="Gene3D" id="1.10.10.60">
    <property type="entry name" value="Homeodomain-like"/>
    <property type="match status" value="1"/>
</dbReference>
<evidence type="ECO:0000259" key="10">
    <source>
        <dbReference type="PROSITE" id="PS51194"/>
    </source>
</evidence>
<comment type="caution">
    <text evidence="11">The sequence shown here is derived from an EMBL/GenBank/DDBJ whole genome shotgun (WGS) entry which is preliminary data.</text>
</comment>
<feature type="region of interest" description="Disordered" evidence="7">
    <location>
        <begin position="1295"/>
        <end position="1346"/>
    </location>
</feature>
<dbReference type="PANTHER" id="PTHR45623">
    <property type="entry name" value="CHROMODOMAIN-HELICASE-DNA-BINDING PROTEIN 3-RELATED-RELATED"/>
    <property type="match status" value="1"/>
</dbReference>
<dbReference type="SMART" id="SM00298">
    <property type="entry name" value="CHROMO"/>
    <property type="match status" value="2"/>
</dbReference>
<dbReference type="PROSITE" id="PS51192">
    <property type="entry name" value="HELICASE_ATP_BIND_1"/>
    <property type="match status" value="1"/>
</dbReference>
<dbReference type="SUPFAM" id="SSF52540">
    <property type="entry name" value="P-loop containing nucleoside triphosphate hydrolases"/>
    <property type="match status" value="2"/>
</dbReference>